<reference evidence="1 2" key="1">
    <citation type="submission" date="2015-11" db="EMBL/GenBank/DDBJ databases">
        <authorList>
            <person name="Sahl J."/>
            <person name="Wagner D."/>
            <person name="Keim P."/>
        </authorList>
    </citation>
    <scope>NUCLEOTIDE SEQUENCE [LARGE SCALE GENOMIC DNA]</scope>
    <source>
        <strain evidence="1 2">MSMB1157</strain>
    </source>
</reference>
<comment type="caution">
    <text evidence="1">The sequence shown here is derived from an EMBL/GenBank/DDBJ whole genome shotgun (WGS) entry which is preliminary data.</text>
</comment>
<dbReference type="RefSeq" id="WP_060063929.1">
    <property type="nucleotide sequence ID" value="NZ_CM003771.1"/>
</dbReference>
<gene>
    <name evidence="1" type="ORF">WK57_02180</name>
</gene>
<organism evidence="1 2">
    <name type="scientific">Burkholderia ubonensis</name>
    <dbReference type="NCBI Taxonomy" id="101571"/>
    <lineage>
        <taxon>Bacteria</taxon>
        <taxon>Pseudomonadati</taxon>
        <taxon>Pseudomonadota</taxon>
        <taxon>Betaproteobacteria</taxon>
        <taxon>Burkholderiales</taxon>
        <taxon>Burkholderiaceae</taxon>
        <taxon>Burkholderia</taxon>
        <taxon>Burkholderia cepacia complex</taxon>
    </lineage>
</organism>
<dbReference type="AlphaFoldDB" id="A0AA40RA75"/>
<evidence type="ECO:0000313" key="2">
    <source>
        <dbReference type="Proteomes" id="UP000070119"/>
    </source>
</evidence>
<name>A0AA40RA75_9BURK</name>
<dbReference type="EMBL" id="LNJU01000001">
    <property type="protein sequence ID" value="KWZ59495.1"/>
    <property type="molecule type" value="Genomic_DNA"/>
</dbReference>
<accession>A0AA40RA75</accession>
<protein>
    <submittedName>
        <fullName evidence="1">Uncharacterized protein</fullName>
    </submittedName>
</protein>
<evidence type="ECO:0000313" key="1">
    <source>
        <dbReference type="EMBL" id="KWZ59495.1"/>
    </source>
</evidence>
<proteinExistence type="predicted"/>
<sequence>MTTHYPTLEAAFREHPVRIADWGYIKCREADSTASGVEFFDDIEDPGHCRRAAFAGSGGSLVVLTISGESKVDAVVFACDARIGGKGDLLKVLPEAFQPWTDAFEIVYFGRPV</sequence>
<dbReference type="Proteomes" id="UP000070119">
    <property type="component" value="Chromosome 1"/>
</dbReference>